<reference evidence="2" key="2">
    <citation type="submission" date="2020-05" db="UniProtKB">
        <authorList>
            <consortium name="EnsemblMetazoa"/>
        </authorList>
    </citation>
    <scope>IDENTIFICATION</scope>
    <source>
        <strain evidence="2">IAEA</strain>
    </source>
</reference>
<evidence type="ECO:0000313" key="2">
    <source>
        <dbReference type="EnsemblMetazoa" id="GBRI000217-PA"/>
    </source>
</evidence>
<sequence>MKNVNSYKGFQMLSKEAQQNLQLYEYMIISLMIILAITSIVWSLTMHILSGDFYNGFIGFKFVFRERDFSQLNEYEINLLQRDLKRIINETRMPSCDDDGIKADTLIMSKESFAVTRINGKFNQMQQKLRNNLNSEESYNLATASNKDDYRRRTKDLKYNPMSSLKLDGECKFLKQMSIDVHRTEWLHKVTVQFIYNFPFLSEIIAIIWTVMCFVFQSSVKKQWGLPKPWLIVVPSIIVFALMVITNVSYIIIVNKLLKVFCRELIENLSKAETISCGEAISVLRPFIRDHKFSHDVYLNIFRVSYIAALALWTCALTIMTARFLLAIDFQLVDIETDYDTELPECDTKGEEFVEILLQTPIKEKLQTPQTLTVTIEKPKSEDDFLSAKSHFSDMSATFLENLNTTQKQK</sequence>
<accession>A0A1A9VZA6</accession>
<dbReference type="Proteomes" id="UP000091820">
    <property type="component" value="Unassembled WGS sequence"/>
</dbReference>
<keyword evidence="3" id="KW-1185">Reference proteome</keyword>
<feature type="transmembrane region" description="Helical" evidence="1">
    <location>
        <begin position="21"/>
        <end position="44"/>
    </location>
</feature>
<dbReference type="AlphaFoldDB" id="A0A1A9VZA6"/>
<dbReference type="STRING" id="37001.A0A1A9VZA6"/>
<keyword evidence="1" id="KW-1133">Transmembrane helix</keyword>
<reference evidence="3" key="1">
    <citation type="submission" date="2014-03" db="EMBL/GenBank/DDBJ databases">
        <authorList>
            <person name="Aksoy S."/>
            <person name="Warren W."/>
            <person name="Wilson R.K."/>
        </authorList>
    </citation>
    <scope>NUCLEOTIDE SEQUENCE [LARGE SCALE GENOMIC DNA]</scope>
    <source>
        <strain evidence="3">IAEA</strain>
    </source>
</reference>
<feature type="transmembrane region" description="Helical" evidence="1">
    <location>
        <begin position="304"/>
        <end position="326"/>
    </location>
</feature>
<evidence type="ECO:0000313" key="3">
    <source>
        <dbReference type="Proteomes" id="UP000091820"/>
    </source>
</evidence>
<evidence type="ECO:0000256" key="1">
    <source>
        <dbReference type="SAM" id="Phobius"/>
    </source>
</evidence>
<protein>
    <submittedName>
        <fullName evidence="2">Uncharacterized protein</fullName>
    </submittedName>
</protein>
<organism evidence="2 3">
    <name type="scientific">Glossina brevipalpis</name>
    <dbReference type="NCBI Taxonomy" id="37001"/>
    <lineage>
        <taxon>Eukaryota</taxon>
        <taxon>Metazoa</taxon>
        <taxon>Ecdysozoa</taxon>
        <taxon>Arthropoda</taxon>
        <taxon>Hexapoda</taxon>
        <taxon>Insecta</taxon>
        <taxon>Pterygota</taxon>
        <taxon>Neoptera</taxon>
        <taxon>Endopterygota</taxon>
        <taxon>Diptera</taxon>
        <taxon>Brachycera</taxon>
        <taxon>Muscomorpha</taxon>
        <taxon>Hippoboscoidea</taxon>
        <taxon>Glossinidae</taxon>
        <taxon>Glossina</taxon>
    </lineage>
</organism>
<keyword evidence="1" id="KW-0812">Transmembrane</keyword>
<dbReference type="EnsemblMetazoa" id="GBRI000217-RA">
    <property type="protein sequence ID" value="GBRI000217-PA"/>
    <property type="gene ID" value="GBRI000217"/>
</dbReference>
<feature type="transmembrane region" description="Helical" evidence="1">
    <location>
        <begin position="194"/>
        <end position="217"/>
    </location>
</feature>
<feature type="transmembrane region" description="Helical" evidence="1">
    <location>
        <begin position="229"/>
        <end position="253"/>
    </location>
</feature>
<name>A0A1A9VZA6_9MUSC</name>
<proteinExistence type="predicted"/>
<keyword evidence="1" id="KW-0472">Membrane</keyword>
<dbReference type="VEuPathDB" id="VectorBase:GBRI000217"/>